<feature type="compositionally biased region" description="Polar residues" evidence="1">
    <location>
        <begin position="82"/>
        <end position="97"/>
    </location>
</feature>
<feature type="region of interest" description="Disordered" evidence="1">
    <location>
        <begin position="75"/>
        <end position="149"/>
    </location>
</feature>
<keyword evidence="3" id="KW-1185">Reference proteome</keyword>
<name>A0ABQ4J895_9ACTN</name>
<dbReference type="Proteomes" id="UP000653076">
    <property type="component" value="Unassembled WGS sequence"/>
</dbReference>
<dbReference type="EMBL" id="BOPC01000018">
    <property type="protein sequence ID" value="GIJ26378.1"/>
    <property type="molecule type" value="Genomic_DNA"/>
</dbReference>
<organism evidence="2 3">
    <name type="scientific">Micromonospora qiuiae</name>
    <dbReference type="NCBI Taxonomy" id="502268"/>
    <lineage>
        <taxon>Bacteria</taxon>
        <taxon>Bacillati</taxon>
        <taxon>Actinomycetota</taxon>
        <taxon>Actinomycetes</taxon>
        <taxon>Micromonosporales</taxon>
        <taxon>Micromonosporaceae</taxon>
        <taxon>Micromonospora</taxon>
    </lineage>
</organism>
<comment type="caution">
    <text evidence="2">The sequence shown here is derived from an EMBL/GenBank/DDBJ whole genome shotgun (WGS) entry which is preliminary data.</text>
</comment>
<protein>
    <submittedName>
        <fullName evidence="2">Uncharacterized protein</fullName>
    </submittedName>
</protein>
<accession>A0ABQ4J895</accession>
<evidence type="ECO:0000256" key="1">
    <source>
        <dbReference type="SAM" id="MobiDB-lite"/>
    </source>
</evidence>
<evidence type="ECO:0000313" key="2">
    <source>
        <dbReference type="EMBL" id="GIJ26378.1"/>
    </source>
</evidence>
<proteinExistence type="predicted"/>
<sequence>MLKIASIPDRDAVRDNNWKIACRTTGPFATHCANNEGLIQNSFNATSNSNNNNAVIAKIVTCTYNNVAANFNINSDAVRKNSGPTRNDRSTPATASANARPAEPSTPPRIRRAPALNSPPARSSPPDTAPNVNPNAAIFSGNSPGNSSP</sequence>
<feature type="compositionally biased region" description="Polar residues" evidence="1">
    <location>
        <begin position="130"/>
        <end position="149"/>
    </location>
</feature>
<evidence type="ECO:0000313" key="3">
    <source>
        <dbReference type="Proteomes" id="UP000653076"/>
    </source>
</evidence>
<gene>
    <name evidence="2" type="ORF">Vqi01_15400</name>
</gene>
<reference evidence="2 3" key="1">
    <citation type="submission" date="2021-01" db="EMBL/GenBank/DDBJ databases">
        <title>Whole genome shotgun sequence of Verrucosispora qiuiae NBRC 106684.</title>
        <authorList>
            <person name="Komaki H."/>
            <person name="Tamura T."/>
        </authorList>
    </citation>
    <scope>NUCLEOTIDE SEQUENCE [LARGE SCALE GENOMIC DNA]</scope>
    <source>
        <strain evidence="2 3">NBRC 106684</strain>
    </source>
</reference>